<organism evidence="2">
    <name type="scientific">Eogystia hippophaecolus</name>
    <name type="common">Moth</name>
    <name type="synonym">Holcocerus hippophaecolus</name>
    <dbReference type="NCBI Taxonomy" id="1206364"/>
    <lineage>
        <taxon>Eukaryota</taxon>
        <taxon>Metazoa</taxon>
        <taxon>Ecdysozoa</taxon>
        <taxon>Arthropoda</taxon>
        <taxon>Hexapoda</taxon>
        <taxon>Insecta</taxon>
        <taxon>Pterygota</taxon>
        <taxon>Neoptera</taxon>
        <taxon>Endopterygota</taxon>
        <taxon>Lepidoptera</taxon>
        <taxon>Glossata</taxon>
        <taxon>Ditrysia</taxon>
        <taxon>Cossoidea</taxon>
        <taxon>Cossidae</taxon>
        <taxon>Cossinae</taxon>
        <taxon>Eogystia</taxon>
    </lineage>
</organism>
<feature type="compositionally biased region" description="Basic and acidic residues" evidence="1">
    <location>
        <begin position="128"/>
        <end position="142"/>
    </location>
</feature>
<proteinExistence type="evidence at transcript level"/>
<dbReference type="Pfam" id="PF03392">
    <property type="entry name" value="OS-D"/>
    <property type="match status" value="1"/>
</dbReference>
<dbReference type="EMBL" id="KX655945">
    <property type="protein sequence ID" value="AOG12894.1"/>
    <property type="molecule type" value="mRNA"/>
</dbReference>
<dbReference type="PANTHER" id="PTHR11257:SF12">
    <property type="entry name" value="EJACULATORY BULB-SPECIFIC PROTEIN 3-RELATED"/>
    <property type="match status" value="1"/>
</dbReference>
<dbReference type="InterPro" id="IPR036682">
    <property type="entry name" value="OS_D_A10/PebIII_sf"/>
</dbReference>
<evidence type="ECO:0000256" key="1">
    <source>
        <dbReference type="SAM" id="MobiDB-lite"/>
    </source>
</evidence>
<evidence type="ECO:0000313" key="2">
    <source>
        <dbReference type="EMBL" id="AOG12894.1"/>
    </source>
</evidence>
<accession>A0A1B3P5N1</accession>
<dbReference type="Gene3D" id="1.10.2080.10">
    <property type="entry name" value="Insect odorant-binding protein A10/Ejaculatory bulb-specific protein 3"/>
    <property type="match status" value="1"/>
</dbReference>
<sequence>MISLKHCIISKRKEIIVNMKTQLIYLLVVYQMKHYNAEETQTYTTKYDNMNLDEILASDRLLTGYINCLLDKGPCTPDGRELKRTLPDAITNDCQKCNTRQREGADQVMHYIIDHRTEDWKELEEKYNSDGSYKRKYLESKTAENNTSSELKSTHNAEKGINDNKESDEKEE</sequence>
<feature type="region of interest" description="Disordered" evidence="1">
    <location>
        <begin position="128"/>
        <end position="172"/>
    </location>
</feature>
<reference evidence="2" key="1">
    <citation type="journal article" date="2016" name="BMC Genomics">
        <title>Antennal transcriptome analysis and expression profiles of odorant binding proteins in Eogystia hippophaecolus (Lepidoptera: Cossidae).</title>
        <authorList>
            <person name="Hu P."/>
            <person name="Tao J."/>
            <person name="Cui M."/>
            <person name="Gao C."/>
            <person name="Lu P."/>
            <person name="Luo Y."/>
        </authorList>
    </citation>
    <scope>NUCLEOTIDE SEQUENCE</scope>
</reference>
<dbReference type="AlphaFoldDB" id="A0A1B3P5N1"/>
<feature type="compositionally biased region" description="Basic and acidic residues" evidence="1">
    <location>
        <begin position="152"/>
        <end position="172"/>
    </location>
</feature>
<dbReference type="SUPFAM" id="SSF100910">
    <property type="entry name" value="Chemosensory protein Csp2"/>
    <property type="match status" value="1"/>
</dbReference>
<dbReference type="InterPro" id="IPR005055">
    <property type="entry name" value="A10/PebIII"/>
</dbReference>
<name>A0A1B3P5N1_EOGHI</name>
<protein>
    <submittedName>
        <fullName evidence="2">Chemosensory protein</fullName>
    </submittedName>
</protein>
<dbReference type="PANTHER" id="PTHR11257">
    <property type="entry name" value="CHEMOSENSORY PROTEIN-RELATED"/>
    <property type="match status" value="1"/>
</dbReference>